<dbReference type="Pfam" id="PF12793">
    <property type="entry name" value="SgrR_N"/>
    <property type="match status" value="1"/>
</dbReference>
<sequence>MSGQRLKIQFQRLYNHFSGHDADTNLQDIAEVLFCTRRNVRMVINKMVDKGWINWEPAVGRGKQSRLAFCSTDNELQLMHARKLVAEGKLEPALEALEHNADKLAQIIQEQLGHTTAHGKQIVRLPYYRAFSNLNPLQPLRRSEQHLVRQVFNGLTRINEEKEEVEGDLAHHWEALNPRHWRFYIRPSVRFHDGRLLSSNDIIATFNQVKQHRLFSHIREINAPFTNTIDFYLTADDQRFPDLLTNLIAMIQPADADMDNPNVLFPIGTGPYKVIQNDSKRFKLEASDHYFGFRALIDIVDIWMLSEVASCYLQPAADASQLGGVSVSTRLKLDEGCNFLLFNRISGLPADPQWLRYLQGRLTALQLLQRLNKDQIGDFRLTNAYGILPGWTHVPLHTAPVHEPPSKRTLTIAFACQHPVYPHVANAIKELLAEDGIKLKMLELTTTEIALGKHCQKIDLWLGGMSLMNYRDDALLSWFFNFDHIARAMPEEEFKQLEQEILRWRANIEQTSPCQHIGAKLVEFGQIMPLFHNWLGVDDSGAVQGMQSNSMGWFDFKSVWMKPELDDSTR</sequence>
<keyword evidence="1" id="KW-0238">DNA-binding</keyword>
<proteinExistence type="predicted"/>
<comment type="caution">
    <text evidence="4">The sequence shown here is derived from an EMBL/GenBank/DDBJ whole genome shotgun (WGS) entry which is preliminary data.</text>
</comment>
<feature type="domain" description="Transcriptional regulator SgrR N-terminal HTH" evidence="3">
    <location>
        <begin position="5"/>
        <end position="118"/>
    </location>
</feature>
<accession>A0A2T3J4N8</accession>
<reference evidence="4 5" key="1">
    <citation type="submission" date="2018-03" db="EMBL/GenBank/DDBJ databases">
        <title>Whole genome sequencing of Histamine producing bacteria.</title>
        <authorList>
            <person name="Butler K."/>
        </authorList>
    </citation>
    <scope>NUCLEOTIDE SEQUENCE [LARGE SCALE GENOMIC DNA]</scope>
    <source>
        <strain evidence="4 5">JCM 13586</strain>
    </source>
</reference>
<dbReference type="OrthoDB" id="5894719at2"/>
<dbReference type="PANTHER" id="PTHR30290:SF72">
    <property type="entry name" value="HTH-TYPE TRANSCRIPTIONAL REGULATOR SGRR"/>
    <property type="match status" value="1"/>
</dbReference>
<dbReference type="GO" id="GO:1904680">
    <property type="term" value="F:peptide transmembrane transporter activity"/>
    <property type="evidence" value="ECO:0007669"/>
    <property type="project" value="TreeGrafter"/>
</dbReference>
<evidence type="ECO:0000259" key="2">
    <source>
        <dbReference type="Pfam" id="PF00496"/>
    </source>
</evidence>
<feature type="domain" description="Solute-binding protein family 5" evidence="2">
    <location>
        <begin position="164"/>
        <end position="305"/>
    </location>
</feature>
<protein>
    <submittedName>
        <fullName evidence="4">SgrR family transcriptional regulator</fullName>
    </submittedName>
</protein>
<dbReference type="EMBL" id="PYMH01000001">
    <property type="protein sequence ID" value="PSU36239.1"/>
    <property type="molecule type" value="Genomic_DNA"/>
</dbReference>
<dbReference type="GO" id="GO:0003677">
    <property type="term" value="F:DNA binding"/>
    <property type="evidence" value="ECO:0007669"/>
    <property type="project" value="UniProtKB-KW"/>
</dbReference>
<gene>
    <name evidence="4" type="ORF">C9I99_04355</name>
</gene>
<evidence type="ECO:0000313" key="5">
    <source>
        <dbReference type="Proteomes" id="UP000241222"/>
    </source>
</evidence>
<dbReference type="InterPro" id="IPR039424">
    <property type="entry name" value="SBP_5"/>
</dbReference>
<dbReference type="Gene3D" id="3.40.190.10">
    <property type="entry name" value="Periplasmic binding protein-like II"/>
    <property type="match status" value="1"/>
</dbReference>
<dbReference type="RefSeq" id="WP_107347593.1">
    <property type="nucleotide sequence ID" value="NZ_PYMH01000001.1"/>
</dbReference>
<dbReference type="AlphaFoldDB" id="A0A2T3J4N8"/>
<evidence type="ECO:0000256" key="1">
    <source>
        <dbReference type="ARBA" id="ARBA00023125"/>
    </source>
</evidence>
<evidence type="ECO:0000259" key="3">
    <source>
        <dbReference type="Pfam" id="PF12793"/>
    </source>
</evidence>
<dbReference type="Pfam" id="PF00496">
    <property type="entry name" value="SBP_bac_5"/>
    <property type="match status" value="1"/>
</dbReference>
<dbReference type="GO" id="GO:0015833">
    <property type="term" value="P:peptide transport"/>
    <property type="evidence" value="ECO:0007669"/>
    <property type="project" value="TreeGrafter"/>
</dbReference>
<dbReference type="InterPro" id="IPR025370">
    <property type="entry name" value="SgrR_HTH_N"/>
</dbReference>
<dbReference type="CDD" id="cd08507">
    <property type="entry name" value="PBP2_SgrR_like"/>
    <property type="match status" value="1"/>
</dbReference>
<keyword evidence="5" id="KW-1185">Reference proteome</keyword>
<name>A0A2T3J4N8_9GAMM</name>
<dbReference type="PANTHER" id="PTHR30290">
    <property type="entry name" value="PERIPLASMIC BINDING COMPONENT OF ABC TRANSPORTER"/>
    <property type="match status" value="1"/>
</dbReference>
<evidence type="ECO:0000313" key="4">
    <source>
        <dbReference type="EMBL" id="PSU36239.1"/>
    </source>
</evidence>
<dbReference type="Proteomes" id="UP000241222">
    <property type="component" value="Unassembled WGS sequence"/>
</dbReference>
<dbReference type="InterPro" id="IPR000914">
    <property type="entry name" value="SBP_5_dom"/>
</dbReference>
<dbReference type="SUPFAM" id="SSF53850">
    <property type="entry name" value="Periplasmic binding protein-like II"/>
    <property type="match status" value="1"/>
</dbReference>
<organism evidence="4 5">
    <name type="scientific">Photobacterium lutimaris</name>
    <dbReference type="NCBI Taxonomy" id="388278"/>
    <lineage>
        <taxon>Bacteria</taxon>
        <taxon>Pseudomonadati</taxon>
        <taxon>Pseudomonadota</taxon>
        <taxon>Gammaproteobacteria</taxon>
        <taxon>Vibrionales</taxon>
        <taxon>Vibrionaceae</taxon>
        <taxon>Photobacterium</taxon>
    </lineage>
</organism>